<dbReference type="EMBL" id="AP014936">
    <property type="protein sequence ID" value="BAU46857.1"/>
    <property type="molecule type" value="Genomic_DNA"/>
</dbReference>
<organism evidence="2 3">
    <name type="scientific">Sulfurifustis variabilis</name>
    <dbReference type="NCBI Taxonomy" id="1675686"/>
    <lineage>
        <taxon>Bacteria</taxon>
        <taxon>Pseudomonadati</taxon>
        <taxon>Pseudomonadota</taxon>
        <taxon>Gammaproteobacteria</taxon>
        <taxon>Acidiferrobacterales</taxon>
        <taxon>Acidiferrobacteraceae</taxon>
        <taxon>Sulfurifustis</taxon>
    </lineage>
</organism>
<dbReference type="OrthoDB" id="9786134at2"/>
<dbReference type="GO" id="GO:0030170">
    <property type="term" value="F:pyridoxal phosphate binding"/>
    <property type="evidence" value="ECO:0007669"/>
    <property type="project" value="InterPro"/>
</dbReference>
<dbReference type="PANTHER" id="PTHR30212">
    <property type="entry name" value="PROTEIN YIIM"/>
    <property type="match status" value="1"/>
</dbReference>
<sequence>MRVVSLNVGRPRAVPHEGREVLTGIYKDPVSGRRAVRRLNIDGDGQADLRVHGGADKAVYLYPLEHYAYWAAELGVGLFPHGQFGENLTTEGLLEEAVCIGDVFRVGTTLLEVSQPRSPCYKLGIRMGDAGFPARFTASRRIGFYLRVLQEGELAAGNAIERVSRGEGELTVADVFALRHVASGDPERWRRALAVPALADSWRRHFEQRLAVSNRGG</sequence>
<evidence type="ECO:0000313" key="3">
    <source>
        <dbReference type="Proteomes" id="UP000218899"/>
    </source>
</evidence>
<evidence type="ECO:0000259" key="1">
    <source>
        <dbReference type="PROSITE" id="PS51340"/>
    </source>
</evidence>
<dbReference type="Proteomes" id="UP000218899">
    <property type="component" value="Chromosome"/>
</dbReference>
<evidence type="ECO:0000313" key="2">
    <source>
        <dbReference type="EMBL" id="BAU46857.1"/>
    </source>
</evidence>
<dbReference type="Gene3D" id="2.40.33.20">
    <property type="entry name" value="PK beta-barrel domain-like"/>
    <property type="match status" value="1"/>
</dbReference>
<dbReference type="InterPro" id="IPR005163">
    <property type="entry name" value="Tri_helical_YiiM-like"/>
</dbReference>
<dbReference type="PROSITE" id="PS51340">
    <property type="entry name" value="MOSC"/>
    <property type="match status" value="1"/>
</dbReference>
<reference evidence="2 3" key="1">
    <citation type="submission" date="2015-08" db="EMBL/GenBank/DDBJ databases">
        <title>Complete genome sequence of Sulfurifustis variabilis.</title>
        <authorList>
            <person name="Miura A."/>
            <person name="Kojima H."/>
            <person name="Fukui M."/>
        </authorList>
    </citation>
    <scope>NUCLEOTIDE SEQUENCE [LARGE SCALE GENOMIC DNA]</scope>
    <source>
        <strain evidence="3">skN76</strain>
    </source>
</reference>
<dbReference type="SUPFAM" id="SSF50800">
    <property type="entry name" value="PK beta-barrel domain-like"/>
    <property type="match status" value="1"/>
</dbReference>
<dbReference type="GO" id="GO:0030151">
    <property type="term" value="F:molybdenum ion binding"/>
    <property type="evidence" value="ECO:0007669"/>
    <property type="project" value="InterPro"/>
</dbReference>
<keyword evidence="3" id="KW-1185">Reference proteome</keyword>
<name>A0A1B4VCU2_9GAMM</name>
<protein>
    <submittedName>
        <fullName evidence="2">Molybdenum cofactor biosysynthesis protein</fullName>
    </submittedName>
</protein>
<proteinExistence type="predicted"/>
<gene>
    <name evidence="2" type="ORF">SVA_0275</name>
</gene>
<dbReference type="InterPro" id="IPR052353">
    <property type="entry name" value="Benzoxazolinone_Detox_Enz"/>
</dbReference>
<feature type="domain" description="MOSC" evidence="1">
    <location>
        <begin position="28"/>
        <end position="163"/>
    </location>
</feature>
<dbReference type="InterPro" id="IPR005302">
    <property type="entry name" value="MoCF_Sase_C"/>
</dbReference>
<dbReference type="Pfam" id="PF03475">
    <property type="entry name" value="YiiM_3-alpha"/>
    <property type="match status" value="1"/>
</dbReference>
<dbReference type="RefSeq" id="WP_096457711.1">
    <property type="nucleotide sequence ID" value="NZ_AP014936.1"/>
</dbReference>
<dbReference type="PANTHER" id="PTHR30212:SF2">
    <property type="entry name" value="PROTEIN YIIM"/>
    <property type="match status" value="1"/>
</dbReference>
<dbReference type="AlphaFoldDB" id="A0A1B4VCU2"/>
<dbReference type="GO" id="GO:0003824">
    <property type="term" value="F:catalytic activity"/>
    <property type="evidence" value="ECO:0007669"/>
    <property type="project" value="InterPro"/>
</dbReference>
<dbReference type="InterPro" id="IPR011037">
    <property type="entry name" value="Pyrv_Knase-like_insert_dom_sf"/>
</dbReference>
<dbReference type="KEGG" id="sva:SVA_0275"/>
<dbReference type="Pfam" id="PF03473">
    <property type="entry name" value="MOSC"/>
    <property type="match status" value="1"/>
</dbReference>
<accession>A0A1B4VCU2</accession>